<gene>
    <name evidence="1" type="ORF">KIPB_011715</name>
</gene>
<organism evidence="1 2">
    <name type="scientific">Kipferlia bialata</name>
    <dbReference type="NCBI Taxonomy" id="797122"/>
    <lineage>
        <taxon>Eukaryota</taxon>
        <taxon>Metamonada</taxon>
        <taxon>Carpediemonas-like organisms</taxon>
        <taxon>Kipferlia</taxon>
    </lineage>
</organism>
<comment type="caution">
    <text evidence="1">The sequence shown here is derived from an EMBL/GenBank/DDBJ whole genome shotgun (WGS) entry which is preliminary data.</text>
</comment>
<evidence type="ECO:0000313" key="1">
    <source>
        <dbReference type="EMBL" id="GIQ89284.1"/>
    </source>
</evidence>
<dbReference type="Proteomes" id="UP000265618">
    <property type="component" value="Unassembled WGS sequence"/>
</dbReference>
<feature type="non-terminal residue" evidence="1">
    <location>
        <position position="1"/>
    </location>
</feature>
<protein>
    <submittedName>
        <fullName evidence="1">Uncharacterized protein</fullName>
    </submittedName>
</protein>
<accession>A0A9K3D8F5</accession>
<evidence type="ECO:0000313" key="2">
    <source>
        <dbReference type="Proteomes" id="UP000265618"/>
    </source>
</evidence>
<dbReference type="EMBL" id="BDIP01004884">
    <property type="protein sequence ID" value="GIQ89284.1"/>
    <property type="molecule type" value="Genomic_DNA"/>
</dbReference>
<proteinExistence type="predicted"/>
<dbReference type="AlphaFoldDB" id="A0A9K3D8F5"/>
<keyword evidence="2" id="KW-1185">Reference proteome</keyword>
<name>A0A9K3D8F5_9EUKA</name>
<reference evidence="1 2" key="1">
    <citation type="journal article" date="2018" name="PLoS ONE">
        <title>The draft genome of Kipferlia bialata reveals reductive genome evolution in fornicate parasites.</title>
        <authorList>
            <person name="Tanifuji G."/>
            <person name="Takabayashi S."/>
            <person name="Kume K."/>
            <person name="Takagi M."/>
            <person name="Nakayama T."/>
            <person name="Kamikawa R."/>
            <person name="Inagaki Y."/>
            <person name="Hashimoto T."/>
        </authorList>
    </citation>
    <scope>NUCLEOTIDE SEQUENCE [LARGE SCALE GENOMIC DNA]</scope>
    <source>
        <strain evidence="1">NY0173</strain>
    </source>
</reference>
<sequence>AAVTSLRAELARERKRELAAFRPECIEQYKASIEQAKAFLAQTLPLESHLSRVGSYLPVAEGISASTSALEECLEEHPIEKLVTEECASVFESLGPLMEQFHAHFEAMRNLDFEPAESLKYMQPESLHRSEYYM</sequence>